<keyword evidence="1" id="KW-1133">Transmembrane helix</keyword>
<keyword evidence="1" id="KW-0812">Transmembrane</keyword>
<accession>A0A3N2DQ07</accession>
<dbReference type="AlphaFoldDB" id="A0A3N2DQ07"/>
<comment type="caution">
    <text evidence="2">The sequence shown here is derived from an EMBL/GenBank/DDBJ whole genome shotgun (WGS) entry which is preliminary data.</text>
</comment>
<evidence type="ECO:0000256" key="1">
    <source>
        <dbReference type="SAM" id="Phobius"/>
    </source>
</evidence>
<feature type="transmembrane region" description="Helical" evidence="1">
    <location>
        <begin position="7"/>
        <end position="29"/>
    </location>
</feature>
<keyword evidence="1" id="KW-0472">Membrane</keyword>
<evidence type="ECO:0000313" key="2">
    <source>
        <dbReference type="EMBL" id="ROS01914.1"/>
    </source>
</evidence>
<dbReference type="RefSeq" id="WP_123712665.1">
    <property type="nucleotide sequence ID" value="NZ_RKHR01000004.1"/>
</dbReference>
<evidence type="ECO:0000313" key="3">
    <source>
        <dbReference type="Proteomes" id="UP000275394"/>
    </source>
</evidence>
<protein>
    <submittedName>
        <fullName evidence="2">Uncharacterized protein</fullName>
    </submittedName>
</protein>
<reference evidence="2 3" key="1">
    <citation type="submission" date="2018-11" db="EMBL/GenBank/DDBJ databases">
        <title>Genomic Encyclopedia of Type Strains, Phase IV (KMG-IV): sequencing the most valuable type-strain genomes for metagenomic binning, comparative biology and taxonomic classification.</title>
        <authorList>
            <person name="Goeker M."/>
        </authorList>
    </citation>
    <scope>NUCLEOTIDE SEQUENCE [LARGE SCALE GENOMIC DNA]</scope>
    <source>
        <strain evidence="2 3">DSM 100316</strain>
    </source>
</reference>
<dbReference type="EMBL" id="RKHR01000004">
    <property type="protein sequence ID" value="ROS01914.1"/>
    <property type="molecule type" value="Genomic_DNA"/>
</dbReference>
<sequence>MMFWLKLPVKIFLVVVWLVLIVLFCMPLLQDQWLWLDDDMGDFNEAVNEGLLETDAHGQRVVPQEFVEPALQFDEQRLKLLREQDPDASR</sequence>
<name>A0A3N2DQ07_9GAMM</name>
<proteinExistence type="predicted"/>
<gene>
    <name evidence="2" type="ORF">EDC56_2363</name>
</gene>
<organism evidence="2 3">
    <name type="scientific">Sinobacterium caligoides</name>
    <dbReference type="NCBI Taxonomy" id="933926"/>
    <lineage>
        <taxon>Bacteria</taxon>
        <taxon>Pseudomonadati</taxon>
        <taxon>Pseudomonadota</taxon>
        <taxon>Gammaproteobacteria</taxon>
        <taxon>Cellvibrionales</taxon>
        <taxon>Spongiibacteraceae</taxon>
        <taxon>Sinobacterium</taxon>
    </lineage>
</organism>
<keyword evidence="3" id="KW-1185">Reference proteome</keyword>
<dbReference type="Proteomes" id="UP000275394">
    <property type="component" value="Unassembled WGS sequence"/>
</dbReference>